<dbReference type="Gene3D" id="3.30.40.10">
    <property type="entry name" value="Zinc/RING finger domain, C3HC4 (zinc finger)"/>
    <property type="match status" value="1"/>
</dbReference>
<dbReference type="EMBL" id="CAJNOI010000006">
    <property type="protein sequence ID" value="CAF0754019.1"/>
    <property type="molecule type" value="Genomic_DNA"/>
</dbReference>
<feature type="domain" description="RING-type" evidence="13">
    <location>
        <begin position="206"/>
        <end position="257"/>
    </location>
</feature>
<gene>
    <name evidence="16" type="ORF">BJG266_LOCUS2621</name>
    <name evidence="17" type="ORF">QVE165_LOCUS7847</name>
    <name evidence="15" type="ORF">QVE165_LOCUS973</name>
</gene>
<evidence type="ECO:0000256" key="10">
    <source>
        <dbReference type="ARBA" id="ARBA00023242"/>
    </source>
</evidence>
<comment type="similarity">
    <text evidence="11">Belongs to the SLX1 family.</text>
</comment>
<dbReference type="EC" id="3.1.-.-" evidence="11"/>
<feature type="domain" description="GIY-YIG" evidence="14">
    <location>
        <begin position="29"/>
        <end position="116"/>
    </location>
</feature>
<dbReference type="HAMAP" id="MF_03100">
    <property type="entry name" value="Endonuc_su_Slx1"/>
    <property type="match status" value="1"/>
</dbReference>
<comment type="caution">
    <text evidence="17">The sequence shown here is derived from an EMBL/GenBank/DDBJ whole genome shotgun (WGS) entry which is preliminary data.</text>
</comment>
<evidence type="ECO:0000256" key="6">
    <source>
        <dbReference type="ARBA" id="ARBA00022801"/>
    </source>
</evidence>
<proteinExistence type="inferred from homology"/>
<dbReference type="AlphaFoldDB" id="A0A813XDR7"/>
<evidence type="ECO:0000313" key="15">
    <source>
        <dbReference type="EMBL" id="CAF0742226.1"/>
    </source>
</evidence>
<dbReference type="SMART" id="SM00465">
    <property type="entry name" value="GIYc"/>
    <property type="match status" value="1"/>
</dbReference>
<organism evidence="17 18">
    <name type="scientific">Adineta steineri</name>
    <dbReference type="NCBI Taxonomy" id="433720"/>
    <lineage>
        <taxon>Eukaryota</taxon>
        <taxon>Metazoa</taxon>
        <taxon>Spiralia</taxon>
        <taxon>Gnathifera</taxon>
        <taxon>Rotifera</taxon>
        <taxon>Eurotatoria</taxon>
        <taxon>Bdelloidea</taxon>
        <taxon>Adinetida</taxon>
        <taxon>Adinetidae</taxon>
        <taxon>Adineta</taxon>
    </lineage>
</organism>
<dbReference type="EMBL" id="CAJNOM010000034">
    <property type="protein sequence ID" value="CAF0870101.1"/>
    <property type="molecule type" value="Genomic_DNA"/>
</dbReference>
<evidence type="ECO:0000256" key="11">
    <source>
        <dbReference type="HAMAP-Rule" id="MF_03100"/>
    </source>
</evidence>
<keyword evidence="1 11" id="KW-0540">Nuclease</keyword>
<keyword evidence="5 12" id="KW-0863">Zinc-finger</keyword>
<dbReference type="OrthoDB" id="24645at2759"/>
<dbReference type="InterPro" id="IPR027520">
    <property type="entry name" value="Slx1"/>
</dbReference>
<dbReference type="InterPro" id="IPR000305">
    <property type="entry name" value="GIY-YIG_endonuc"/>
</dbReference>
<dbReference type="Proteomes" id="UP000663832">
    <property type="component" value="Unassembled WGS sequence"/>
</dbReference>
<dbReference type="InterPro" id="IPR048749">
    <property type="entry name" value="SLX1_C"/>
</dbReference>
<comment type="function">
    <text evidence="11">Catalytic subunit of a heterodimeric structure-specific endonuclease that resolves DNA secondary structures generated during DNA repair and recombination. Has endonuclease activity towards branched DNA substrates, introducing single-strand cuts in duplex DNA close to junctions with ss-DNA.</text>
</comment>
<reference evidence="17" key="1">
    <citation type="submission" date="2021-02" db="EMBL/GenBank/DDBJ databases">
        <authorList>
            <person name="Nowell W R."/>
        </authorList>
    </citation>
    <scope>NUCLEOTIDE SEQUENCE</scope>
</reference>
<dbReference type="CDD" id="cd10455">
    <property type="entry name" value="GIY-YIG_SLX1"/>
    <property type="match status" value="1"/>
</dbReference>
<keyword evidence="18" id="KW-1185">Reference proteome</keyword>
<keyword evidence="3 11" id="KW-0255">Endonuclease</keyword>
<keyword evidence="4 11" id="KW-0227">DNA damage</keyword>
<name>A0A813XDR7_9BILA</name>
<dbReference type="FunFam" id="3.40.1440.10:FF:000008">
    <property type="entry name" value="Structure-specific endonuclease subunit SLX1 homolog"/>
    <property type="match status" value="1"/>
</dbReference>
<accession>A0A813XDR7</accession>
<dbReference type="PANTHER" id="PTHR20208">
    <property type="entry name" value="STRUCTURE-SPECIFIC ENDONUCLEASE SUBUNIT SLX1"/>
    <property type="match status" value="1"/>
</dbReference>
<evidence type="ECO:0000313" key="16">
    <source>
        <dbReference type="EMBL" id="CAF0754019.1"/>
    </source>
</evidence>
<keyword evidence="7" id="KW-0862">Zinc</keyword>
<dbReference type="InterPro" id="IPR013083">
    <property type="entry name" value="Znf_RING/FYVE/PHD"/>
</dbReference>
<comment type="caution">
    <text evidence="11">Lacks conserved residue(s) required for the propagation of feature annotation.</text>
</comment>
<dbReference type="Pfam" id="PF01541">
    <property type="entry name" value="GIY-YIG"/>
    <property type="match status" value="1"/>
</dbReference>
<comment type="subcellular location">
    <subcellularLocation>
        <location evidence="11">Nucleus</location>
    </subcellularLocation>
</comment>
<dbReference type="Proteomes" id="UP000663877">
    <property type="component" value="Unassembled WGS sequence"/>
</dbReference>
<dbReference type="GO" id="GO:0008270">
    <property type="term" value="F:zinc ion binding"/>
    <property type="evidence" value="ECO:0007669"/>
    <property type="project" value="UniProtKB-KW"/>
</dbReference>
<evidence type="ECO:0000256" key="2">
    <source>
        <dbReference type="ARBA" id="ARBA00022723"/>
    </source>
</evidence>
<dbReference type="PANTHER" id="PTHR20208:SF10">
    <property type="entry name" value="STRUCTURE-SPECIFIC ENDONUCLEASE SUBUNIT SLX1"/>
    <property type="match status" value="1"/>
</dbReference>
<dbReference type="PROSITE" id="PS50164">
    <property type="entry name" value="GIY_YIG"/>
    <property type="match status" value="1"/>
</dbReference>
<evidence type="ECO:0000256" key="3">
    <source>
        <dbReference type="ARBA" id="ARBA00022759"/>
    </source>
</evidence>
<dbReference type="EMBL" id="CAJNOM010000003">
    <property type="protein sequence ID" value="CAF0742226.1"/>
    <property type="molecule type" value="Genomic_DNA"/>
</dbReference>
<evidence type="ECO:0000256" key="1">
    <source>
        <dbReference type="ARBA" id="ARBA00022722"/>
    </source>
</evidence>
<evidence type="ECO:0000256" key="9">
    <source>
        <dbReference type="ARBA" id="ARBA00023204"/>
    </source>
</evidence>
<dbReference type="GO" id="GO:0017108">
    <property type="term" value="F:5'-flap endonuclease activity"/>
    <property type="evidence" value="ECO:0007669"/>
    <property type="project" value="InterPro"/>
</dbReference>
<dbReference type="PROSITE" id="PS50089">
    <property type="entry name" value="ZF_RING_2"/>
    <property type="match status" value="1"/>
</dbReference>
<dbReference type="SUPFAM" id="SSF82771">
    <property type="entry name" value="GIY-YIG endonuclease"/>
    <property type="match status" value="1"/>
</dbReference>
<dbReference type="GO" id="GO:0033557">
    <property type="term" value="C:Slx1-Slx4 complex"/>
    <property type="evidence" value="ECO:0007669"/>
    <property type="project" value="UniProtKB-UniRule"/>
</dbReference>
<dbReference type="GO" id="GO:0000724">
    <property type="term" value="P:double-strand break repair via homologous recombination"/>
    <property type="evidence" value="ECO:0007669"/>
    <property type="project" value="TreeGrafter"/>
</dbReference>
<dbReference type="InterPro" id="IPR035901">
    <property type="entry name" value="GIY-YIG_endonuc_sf"/>
</dbReference>
<evidence type="ECO:0000259" key="14">
    <source>
        <dbReference type="PROSITE" id="PS50164"/>
    </source>
</evidence>
<keyword evidence="8 11" id="KW-0233">DNA recombination</keyword>
<keyword evidence="6 11" id="KW-0378">Hydrolase</keyword>
<evidence type="ECO:0000256" key="12">
    <source>
        <dbReference type="PROSITE-ProRule" id="PRU00175"/>
    </source>
</evidence>
<dbReference type="InterPro" id="IPR001841">
    <property type="entry name" value="Znf_RING"/>
</dbReference>
<evidence type="ECO:0000259" key="13">
    <source>
        <dbReference type="PROSITE" id="PS50089"/>
    </source>
</evidence>
<evidence type="ECO:0000256" key="5">
    <source>
        <dbReference type="ARBA" id="ARBA00022771"/>
    </source>
</evidence>
<evidence type="ECO:0000256" key="8">
    <source>
        <dbReference type="ARBA" id="ARBA00023172"/>
    </source>
</evidence>
<comment type="subunit">
    <text evidence="11">Forms a heterodimer with a member of the SLX4 family.</text>
</comment>
<dbReference type="Pfam" id="PF21202">
    <property type="entry name" value="SLX1_C"/>
    <property type="match status" value="1"/>
</dbReference>
<evidence type="ECO:0000313" key="18">
    <source>
        <dbReference type="Proteomes" id="UP000663832"/>
    </source>
</evidence>
<keyword evidence="9 11" id="KW-0234">DNA repair</keyword>
<comment type="cofactor">
    <cofactor evidence="11">
        <name>a divalent metal cation</name>
        <dbReference type="ChEBI" id="CHEBI:60240"/>
    </cofactor>
</comment>
<protein>
    <recommendedName>
        <fullName evidence="11">Structure-specific endonuclease subunit SLX1 homolog</fullName>
        <ecNumber evidence="11">3.1.-.-</ecNumber>
    </recommendedName>
</protein>
<dbReference type="SUPFAM" id="SSF57850">
    <property type="entry name" value="RING/U-box"/>
    <property type="match status" value="1"/>
</dbReference>
<dbReference type="InterPro" id="IPR050381">
    <property type="entry name" value="SLX1_endonuclease"/>
</dbReference>
<keyword evidence="10 11" id="KW-0539">Nucleus</keyword>
<keyword evidence="2" id="KW-0479">Metal-binding</keyword>
<dbReference type="GO" id="GO:0008821">
    <property type="term" value="F:crossover junction DNA endonuclease activity"/>
    <property type="evidence" value="ECO:0007669"/>
    <property type="project" value="TreeGrafter"/>
</dbReference>
<sequence>MSADETTIVSIDNSLQTSFNQIADTEVENFFGCYLLNSLNPKCKGRTYIGFTVNLNRRIKQHNKGKDFGGAKRTSGKGPWEMVLIVHGFPNEISALRFEWAWQNPEQSVRLKHLNLPKTKRFSLKFKLQILAEMLSIGPWTRLPLTIRWLTDKKQTLEKLPPFHMPITSGPINVSKNTNTIPSKRKKINNQVLSTENDDTKSLASCSLCNDNIQPIMYVSCPKCSTPFHIICLSKYFLNNTQQHYIIPIDGSCPSCKKSLLWGEIIQNKYTNRSLSLATANSHNESDDEDIIF</sequence>
<dbReference type="Gene3D" id="3.40.1440.10">
    <property type="entry name" value="GIY-YIG endonuclease"/>
    <property type="match status" value="1"/>
</dbReference>
<evidence type="ECO:0000256" key="7">
    <source>
        <dbReference type="ARBA" id="ARBA00022833"/>
    </source>
</evidence>
<evidence type="ECO:0000256" key="4">
    <source>
        <dbReference type="ARBA" id="ARBA00022763"/>
    </source>
</evidence>
<evidence type="ECO:0000313" key="17">
    <source>
        <dbReference type="EMBL" id="CAF0870101.1"/>
    </source>
</evidence>